<dbReference type="SUPFAM" id="SSF50978">
    <property type="entry name" value="WD40 repeat-like"/>
    <property type="match status" value="3"/>
</dbReference>
<feature type="compositionally biased region" description="Polar residues" evidence="5">
    <location>
        <begin position="2608"/>
        <end position="2628"/>
    </location>
</feature>
<feature type="compositionally biased region" description="Basic and acidic residues" evidence="5">
    <location>
        <begin position="696"/>
        <end position="709"/>
    </location>
</feature>
<dbReference type="InterPro" id="IPR008405">
    <property type="entry name" value="ApoL"/>
</dbReference>
<keyword evidence="3" id="KW-0677">Repeat</keyword>
<dbReference type="GO" id="GO:0008289">
    <property type="term" value="F:lipid binding"/>
    <property type="evidence" value="ECO:0007669"/>
    <property type="project" value="InterPro"/>
</dbReference>
<dbReference type="Pfam" id="PF25048">
    <property type="entry name" value="Beta-prop_TEP1_C"/>
    <property type="match status" value="1"/>
</dbReference>
<dbReference type="InterPro" id="IPR008858">
    <property type="entry name" value="TROVE_dom"/>
</dbReference>
<dbReference type="InterPro" id="IPR052652">
    <property type="entry name" value="Telomerase_Complex_Comp"/>
</dbReference>
<accession>A0A2U9BI63</accession>
<feature type="repeat" description="WD" evidence="4">
    <location>
        <begin position="1841"/>
        <end position="1883"/>
    </location>
</feature>
<dbReference type="SMART" id="SM00320">
    <property type="entry name" value="WD40"/>
    <property type="match status" value="17"/>
</dbReference>
<feature type="region of interest" description="Disordered" evidence="5">
    <location>
        <begin position="142"/>
        <end position="185"/>
    </location>
</feature>
<dbReference type="PANTHER" id="PTHR44791">
    <property type="entry name" value="TELOMERASE PROTEIN COMPONENT 1 TEP1"/>
    <property type="match status" value="1"/>
</dbReference>
<keyword evidence="2 4" id="KW-0853">WD repeat</keyword>
<evidence type="ECO:0000256" key="1">
    <source>
        <dbReference type="ARBA" id="ARBA00010090"/>
    </source>
</evidence>
<feature type="compositionally biased region" description="Low complexity" evidence="5">
    <location>
        <begin position="2711"/>
        <end position="2721"/>
    </location>
</feature>
<dbReference type="InterPro" id="IPR015943">
    <property type="entry name" value="WD40/YVTN_repeat-like_dom_sf"/>
</dbReference>
<feature type="compositionally biased region" description="Low complexity" evidence="5">
    <location>
        <begin position="2845"/>
        <end position="2856"/>
    </location>
</feature>
<feature type="region of interest" description="Disordered" evidence="5">
    <location>
        <begin position="696"/>
        <end position="715"/>
    </location>
</feature>
<dbReference type="Pfam" id="PF00400">
    <property type="entry name" value="WD40"/>
    <property type="match status" value="4"/>
</dbReference>
<dbReference type="PROSITE" id="PS00678">
    <property type="entry name" value="WD_REPEATS_1"/>
    <property type="match status" value="2"/>
</dbReference>
<dbReference type="Gene3D" id="3.40.50.300">
    <property type="entry name" value="P-loop containing nucleotide triphosphate hydrolases"/>
    <property type="match status" value="1"/>
</dbReference>
<dbReference type="Pfam" id="PF13271">
    <property type="entry name" value="DUF4062"/>
    <property type="match status" value="1"/>
</dbReference>
<dbReference type="Pfam" id="PF05461">
    <property type="entry name" value="ApoL"/>
    <property type="match status" value="1"/>
</dbReference>
<dbReference type="Pfam" id="PF19334">
    <property type="entry name" value="DUF5920"/>
    <property type="match status" value="1"/>
</dbReference>
<feature type="compositionally biased region" description="Polar residues" evidence="5">
    <location>
        <begin position="2892"/>
        <end position="2902"/>
    </location>
</feature>
<feature type="domain" description="NACHT" evidence="6">
    <location>
        <begin position="1166"/>
        <end position="1372"/>
    </location>
</feature>
<dbReference type="GO" id="GO:0005576">
    <property type="term" value="C:extracellular region"/>
    <property type="evidence" value="ECO:0007669"/>
    <property type="project" value="InterPro"/>
</dbReference>
<dbReference type="EMBL" id="CP026249">
    <property type="protein sequence ID" value="AWP03693.1"/>
    <property type="molecule type" value="Genomic_DNA"/>
</dbReference>
<dbReference type="GO" id="GO:0042157">
    <property type="term" value="P:lipoprotein metabolic process"/>
    <property type="evidence" value="ECO:0007669"/>
    <property type="project" value="InterPro"/>
</dbReference>
<keyword evidence="9" id="KW-1185">Reference proteome</keyword>
<comment type="similarity">
    <text evidence="1">Belongs to the apolipoprotein L family.</text>
</comment>
<evidence type="ECO:0000256" key="2">
    <source>
        <dbReference type="ARBA" id="ARBA00022574"/>
    </source>
</evidence>
<dbReference type="Proteomes" id="UP000246464">
    <property type="component" value="Chromosome 7"/>
</dbReference>
<feature type="repeat" description="WD" evidence="4">
    <location>
        <begin position="2518"/>
        <end position="2548"/>
    </location>
</feature>
<evidence type="ECO:0000313" key="9">
    <source>
        <dbReference type="Proteomes" id="UP000246464"/>
    </source>
</evidence>
<dbReference type="PROSITE" id="PS50294">
    <property type="entry name" value="WD_REPEATS_REGION"/>
    <property type="match status" value="4"/>
</dbReference>
<feature type="repeat" description="WD" evidence="4">
    <location>
        <begin position="1884"/>
        <end position="1916"/>
    </location>
</feature>
<dbReference type="InterPro" id="IPR025139">
    <property type="entry name" value="DUF4062"/>
</dbReference>
<dbReference type="PANTHER" id="PTHR44791:SF1">
    <property type="entry name" value="TELOMERASE PROTEIN COMPONENT 1"/>
    <property type="match status" value="1"/>
</dbReference>
<dbReference type="InterPro" id="IPR056829">
    <property type="entry name" value="Beta-prop_TEP1_2nd"/>
</dbReference>
<feature type="repeat" description="WD" evidence="4">
    <location>
        <begin position="2127"/>
        <end position="2166"/>
    </location>
</feature>
<evidence type="ECO:0000313" key="8">
    <source>
        <dbReference type="EMBL" id="AWP03693.1"/>
    </source>
</evidence>
<dbReference type="GO" id="GO:0000722">
    <property type="term" value="P:telomere maintenance via recombination"/>
    <property type="evidence" value="ECO:0007669"/>
    <property type="project" value="TreeGrafter"/>
</dbReference>
<feature type="repeat" description="WD" evidence="4">
    <location>
        <begin position="1758"/>
        <end position="1790"/>
    </location>
</feature>
<dbReference type="Gene3D" id="2.130.10.10">
    <property type="entry name" value="YVTN repeat-like/Quinoprotein amine dehydrogenase"/>
    <property type="match status" value="5"/>
</dbReference>
<dbReference type="InterPro" id="IPR027417">
    <property type="entry name" value="P-loop_NTPase"/>
</dbReference>
<dbReference type="InterPro" id="IPR056828">
    <property type="entry name" value="Beta-prop_TEP1_C"/>
</dbReference>
<evidence type="ECO:0000256" key="5">
    <source>
        <dbReference type="SAM" id="MobiDB-lite"/>
    </source>
</evidence>
<sequence>MRALTLQPVGPLAQGERQRQQEATIGRSLSSNFAPLSLENKFLAQTSMAMPQPSSLFAAQPSSCSSLQPSILSSTSSSLLSTSSLLPSLASPLVSTQNRLLASDSPRLSFSLTSSVPNDSLLSTSLAGGPLLNRFAHPPSFLPRGLAGEQKGDAGGDEGREEISEEMQSSFEGTSVQSEDDDDFSEEEDEEEIEEMEDVYDSSYMESPFLETDLVDQEVEDSAAIRQEEFAEVDGGNDNIEEELTDKKYLLLNEVCCSLVSKSTAPGQKEWDSEDGVWTRIINLAKDISVHDPEFLLKVAVYARQELNIRITSNFLLALAANQPSTKPHVRRYFCAAVQLPSDWLEVVRIYSACFSHSLPMCLKKAMADKFKQFTEYQLAKYNTRKHRCKHSRKGLKSKKPTNEQLRQWATMLRSEASILKKFLQVEGSKVVVDKKQNEFSMKKMIKRLHIKEPAEHVMAILGKKYPADLKAFTHSGIKGTWDRERFGQRMKLKEPETWERLLSREGNKAATWEKLIDNKSLPFMATLRNLRNMITQGISEAHHKKILGRLTNKNAVIQSRQFPFRFLAAYKVIMELQTLASTSCQALPTTKETLQGVLKGIPKCKRTKSFEWETTPKNRVKMTLKVPFVYRKYRTKRAQLLRANQRHYTEALLLRYRKALETAVQISCRYNVPPLPGRTAVLLFTDMHDNRTWDQKRDFCLPPDPDKKDEEEEEEEEEMMEVAALLSVMICSSAEDSQLLLFNWSHGEEVKLKSDVLLENVRGVMKQVESCAQMNYDARDENFLSKIFSQRIKIDNIIVLSDYCRSNNDFAISNYRKEVNNKALVVQILLQGDSSEYTPDRNNVTLTGFSEQMLRFVAERGSSRLMDHVEHLDKLYNVPPPQGAKEPQTTDSVVPIPACPKLRWRGVRVFVSSTFRDMHAERDILVRSVFPELRRRAAAHCLYLQEVELRWGVTEEESGRATELCLSEVCRSQMMVGILGERYGLVPPIPVLPDLPQYSWLASAPVGLSITEMEIRQFQALFPDTVHQRMFCYFRDPIITKSVPVAWRSDFVPESKEAESKMASLKSGIRASDVKVTENYTCEWGGVVEGKPYLKDLEDFGKAVLEDLWVAVVKQFLEEDDEAKATSDATEQEVHQGALQRQFFGRGKLLSGAVEMVEQVQTRGGMMVVEGGAGEGKTVFMAALADALRTGTKSRRNLVYDVISYSTAASQSARSVENLLRCLVQRLCKIKATEEKSPLPHSYKDLLSEFHSMLSEVKQKKPLVLIVDGVGVVEDGGGQLNSDWIPQQLPQRVCLVVSITSKAALLQTLAKKRSAVLFTLGQLTTPDRKEIVQKGLDSFGKKLSDAAFNNQLQTLITKKGAASPLYLHLACEDLRNFASFDKLKESLQDLPQSLSQLVQHSLDRLCSQHRGMPGLRWTLAALTVSPTGLRERDLYSVLNTCNDLSPRDEHVSWEEVLQLSRKPKGRVPMATFTRLVQSLQSLIGPSHCHDTDDLLTLTNPEVRRAFEDFLLPAEGDRTRAHLVLAGHRLALADPQGTNTFLHCEADSVMHLPSDLIQSGHLEALRPLLSSFYFLYAFVRHGLLHHLLETYSSYINKSALSFGFLEHLQDCWSFLRRHASLLSSYPPLFIQQAFNEPPETSAHRWARGLVGTGGVRVVEWLNNKDQTGQETSELVSTFSSEPTCLVASSDGELMVVGTGKGMLHLINVQTRQKVKSLVSSCDGISSCVFLRDGHLATTSFDGRIEIWDIGNGCRTAFINGHTNTITASDITADHRHLATVSLDFTLKVWSSAKCHEVAALTSPSPMNCVTFDPEGHLLAAGCWNGKVIVWNWLQDKTETSLCGHQRSVRSLSFSSSSSSMLCSGSISGEVRVWSLPSSTCVGCFQAHHGATEVLTFLDEGAMMLSAGSDHVLQLWSGGLGRSITELKSDKCDQEPPQKKLKTANSAALCVAVSGDCAAVGYHGEGIKLFSLDSGKMIWSTKDLDESILCLLWVAPDADHTEPELLVSGGSDKRLRIWKREKGEDGTMEGLKTSGMFGGQPGVVLALAQNSTYLATASDNCSIALWLLSELVVDHYDEAHALLRGHSGGVTSLAFSPDGGRLLSGGKDKALMLWDTSSSPPVLSKSLPHAHRDWITGCVWTPGCAISSSNDGRLCLWDLQAGKQLGEISWSGPLTSVCCLGQYVIAGGAEGALHVWEWETNIEICHIAAHKQRIHHCSLLANTDMNKDVNSEEMTVFTASDDGTVQLWKPLQMQHFNTFQGHSGAIHGVVRKQGVPEFLTVSEDFSLRSWTWTTKRLLSRSEPVTALCFSQKEDLCLAGYASGLLELWQRNTVVCLKQASDSCVTAICSMPRRQFAVAQSNGCVDVWKLVWNQEHSVGSLVKVTSYAVKDPVVHLFFCAALTGVSDNGTMFDVANKDNQIYNWHRRVRLLGSIPNDEKSMWLVGEEDGHVNIGFVFTMTPKNSLSPAFQECEEEEEEEKKKRTPITAATVDREFVVCGDMKGNMWFNQPSEVTPWSSRKPAHSDRISVLRLTNSTIVSASYDRTVKLWDRITKKQVGMFVCGGPVQLLEDRYDDLDLECEGGGGVAQKVALFGGMFKRSFKSAEPDAQAQDNLSVNSELSKSSDSLTDNNIKDKGAGFKGMFNKKTTKSAKESPLQATLSLKDPELSASNDSLTDNKSSKDKPGVFGGLLKLSHKPGHARRPSQDLLDKELSVSNDSLSDNSNTKESGGMFSGMFKKDKKRTQSREDLSAPSELSDSNDNVSLSGNTKESGGMFSGMFKKDKKRTQSQEDLSAPSELSGSNDDNVSLTGSTKESGGMFSGIFKKSPKPFGARAQSQEDLSAPSELSGSSDNASAAGNTKESGGMFSGMFKKSPKPFGARTQSQDDLSAPGELSASNDNLSENNTKNKEKTEPSGGWNEKTSSTEKNKVKQNGLSAMMQSKQEVEDLMEWWNTVEQWEDTPQDEDMTEKEEAKAFALTAEKVQKGIRVFNKLFSERAESLWQHVIDLNGIADSLDKFNKKTKIAQITGGSPSAVGGVAARAGLALAPVTMGVSLIVTAVGLGVATAGGLTSAGAGISNQVNNSMDRKKVEKIVEDYQEKMVDLNKCLKFVKQGIENLRRFDLIKIKKSAYNRDFPALTSSFYEDGAMAGKAILVNANEIMRVVQIANVAGSTAARAVQIASMATGVLTGLFVGMDIYFVAKDSKELKKGAKSEFAAKIRDVATQLHDGLVELNGIREELQSTTTEGGDEDVAALDNDEKVKEYKYDSSDEDEIDRIKKAIKKDIENREYV</sequence>
<dbReference type="InterPro" id="IPR045804">
    <property type="entry name" value="DUF5920"/>
</dbReference>
<dbReference type="PROSITE" id="PS50988">
    <property type="entry name" value="TROVE"/>
    <property type="match status" value="1"/>
</dbReference>
<dbReference type="PROSITE" id="PS50082">
    <property type="entry name" value="WD_REPEATS_2"/>
    <property type="match status" value="6"/>
</dbReference>
<dbReference type="GO" id="GO:0006869">
    <property type="term" value="P:lipid transport"/>
    <property type="evidence" value="ECO:0007669"/>
    <property type="project" value="InterPro"/>
</dbReference>
<dbReference type="Gene3D" id="1.25.40.370">
    <property type="match status" value="1"/>
</dbReference>
<evidence type="ECO:0000259" key="6">
    <source>
        <dbReference type="PROSITE" id="PS50837"/>
    </source>
</evidence>
<dbReference type="Pfam" id="PF05731">
    <property type="entry name" value="TROVE"/>
    <property type="match status" value="1"/>
</dbReference>
<feature type="compositionally biased region" description="Polar residues" evidence="5">
    <location>
        <begin position="2751"/>
        <end position="2768"/>
    </location>
</feature>
<evidence type="ECO:0000256" key="4">
    <source>
        <dbReference type="PROSITE-ProRule" id="PRU00221"/>
    </source>
</evidence>
<feature type="compositionally biased region" description="Polar residues" evidence="5">
    <location>
        <begin position="2794"/>
        <end position="2812"/>
    </location>
</feature>
<dbReference type="PROSITE" id="PS50837">
    <property type="entry name" value="NACHT"/>
    <property type="match status" value="1"/>
</dbReference>
<organism evidence="8 9">
    <name type="scientific">Scophthalmus maximus</name>
    <name type="common">Turbot</name>
    <name type="synonym">Psetta maxima</name>
    <dbReference type="NCBI Taxonomy" id="52904"/>
    <lineage>
        <taxon>Eukaryota</taxon>
        <taxon>Metazoa</taxon>
        <taxon>Chordata</taxon>
        <taxon>Craniata</taxon>
        <taxon>Vertebrata</taxon>
        <taxon>Euteleostomi</taxon>
        <taxon>Actinopterygii</taxon>
        <taxon>Neopterygii</taxon>
        <taxon>Teleostei</taxon>
        <taxon>Neoteleostei</taxon>
        <taxon>Acanthomorphata</taxon>
        <taxon>Carangaria</taxon>
        <taxon>Pleuronectiformes</taxon>
        <taxon>Pleuronectoidei</taxon>
        <taxon>Scophthalmidae</taxon>
        <taxon>Scophthalmus</taxon>
    </lineage>
</organism>
<protein>
    <submittedName>
        <fullName evidence="8">Putative telomerase protein component 1-like</fullName>
    </submittedName>
</protein>
<dbReference type="GO" id="GO:0005697">
    <property type="term" value="C:telomerase holoenzyme complex"/>
    <property type="evidence" value="ECO:0007669"/>
    <property type="project" value="TreeGrafter"/>
</dbReference>
<dbReference type="Pfam" id="PF05729">
    <property type="entry name" value="NACHT"/>
    <property type="match status" value="1"/>
</dbReference>
<dbReference type="SUPFAM" id="SSF140864">
    <property type="entry name" value="TROVE domain-like"/>
    <property type="match status" value="1"/>
</dbReference>
<feature type="repeat" description="WD" evidence="4">
    <location>
        <begin position="2082"/>
        <end position="2123"/>
    </location>
</feature>
<gene>
    <name evidence="8" type="ORF">SMAX5B_006345</name>
</gene>
<feature type="compositionally biased region" description="Polar residues" evidence="5">
    <location>
        <begin position="2666"/>
        <end position="2675"/>
    </location>
</feature>
<reference evidence="8 9" key="1">
    <citation type="submission" date="2017-12" db="EMBL/GenBank/DDBJ databases">
        <title>Integrating genomic resources of turbot (Scophthalmus maximus) in depth evaluation of genetic and physical mapping variation across individuals.</title>
        <authorList>
            <person name="Martinez P."/>
        </authorList>
    </citation>
    <scope>NUCLEOTIDE SEQUENCE [LARGE SCALE GENOMIC DNA]</scope>
</reference>
<dbReference type="Gene3D" id="3.40.50.410">
    <property type="entry name" value="von Willebrand factor, type A domain"/>
    <property type="match status" value="1"/>
</dbReference>
<evidence type="ECO:0000256" key="3">
    <source>
        <dbReference type="ARBA" id="ARBA00022737"/>
    </source>
</evidence>
<dbReference type="InterPro" id="IPR037214">
    <property type="entry name" value="TROVE_dom_sf"/>
</dbReference>
<feature type="compositionally biased region" description="Basic residues" evidence="5">
    <location>
        <begin position="2691"/>
        <end position="2700"/>
    </location>
</feature>
<dbReference type="InterPro" id="IPR001680">
    <property type="entry name" value="WD40_rpt"/>
</dbReference>
<dbReference type="InterPro" id="IPR036465">
    <property type="entry name" value="vWFA_dom_sf"/>
</dbReference>
<feature type="region of interest" description="Disordered" evidence="5">
    <location>
        <begin position="2604"/>
        <end position="2931"/>
    </location>
</feature>
<dbReference type="InterPro" id="IPR019775">
    <property type="entry name" value="WD40_repeat_CS"/>
</dbReference>
<dbReference type="InterPro" id="IPR007111">
    <property type="entry name" value="NACHT_NTPase"/>
</dbReference>
<feature type="domain" description="TROVE" evidence="7">
    <location>
        <begin position="233"/>
        <end position="678"/>
    </location>
</feature>
<proteinExistence type="inferred from homology"/>
<dbReference type="SUPFAM" id="SSF52540">
    <property type="entry name" value="P-loop containing nucleoside triphosphate hydrolases"/>
    <property type="match status" value="1"/>
</dbReference>
<name>A0A2U9BI63_SCOMX</name>
<dbReference type="CDD" id="cd00200">
    <property type="entry name" value="WD40"/>
    <property type="match status" value="2"/>
</dbReference>
<feature type="compositionally biased region" description="Basic and acidic residues" evidence="5">
    <location>
        <begin position="150"/>
        <end position="162"/>
    </location>
</feature>
<dbReference type="Pfam" id="PF25047">
    <property type="entry name" value="Beta-prop_TEP1_2nd"/>
    <property type="match status" value="1"/>
</dbReference>
<dbReference type="GO" id="GO:0070034">
    <property type="term" value="F:telomerase RNA binding"/>
    <property type="evidence" value="ECO:0007669"/>
    <property type="project" value="TreeGrafter"/>
</dbReference>
<feature type="compositionally biased region" description="Basic and acidic residues" evidence="5">
    <location>
        <begin position="2701"/>
        <end position="2710"/>
    </location>
</feature>
<dbReference type="GO" id="GO:0003720">
    <property type="term" value="F:telomerase activity"/>
    <property type="evidence" value="ECO:0007669"/>
    <property type="project" value="TreeGrafter"/>
</dbReference>
<evidence type="ECO:0000259" key="7">
    <source>
        <dbReference type="PROSITE" id="PS50988"/>
    </source>
</evidence>
<dbReference type="InterPro" id="IPR036322">
    <property type="entry name" value="WD40_repeat_dom_sf"/>
</dbReference>
<feature type="compositionally biased region" description="Polar residues" evidence="5">
    <location>
        <begin position="166"/>
        <end position="177"/>
    </location>
</feature>